<protein>
    <submittedName>
        <fullName evidence="2">Transposase</fullName>
    </submittedName>
</protein>
<dbReference type="EMBL" id="JAJVCN010000005">
    <property type="protein sequence ID" value="MCE7012069.1"/>
    <property type="molecule type" value="Genomic_DNA"/>
</dbReference>
<gene>
    <name evidence="2" type="ORF">LWC34_56055</name>
</gene>
<dbReference type="PANTHER" id="PTHR33498:SF1">
    <property type="entry name" value="TRANSPOSASE FOR INSERTION SEQUENCE ELEMENT IS1557"/>
    <property type="match status" value="1"/>
</dbReference>
<evidence type="ECO:0000256" key="1">
    <source>
        <dbReference type="SAM" id="MobiDB-lite"/>
    </source>
</evidence>
<evidence type="ECO:0000313" key="3">
    <source>
        <dbReference type="Proteomes" id="UP001521150"/>
    </source>
</evidence>
<reference evidence="2 3" key="1">
    <citation type="submission" date="2021-12" db="EMBL/GenBank/DDBJ databases">
        <title>Genome sequence of Kibdelosporangium philippinense ATCC 49844.</title>
        <authorList>
            <person name="Fedorov E.A."/>
            <person name="Omeragic M."/>
            <person name="Shalygina K.F."/>
            <person name="Maclea K.S."/>
        </authorList>
    </citation>
    <scope>NUCLEOTIDE SEQUENCE [LARGE SCALE GENOMIC DNA]</scope>
    <source>
        <strain evidence="2 3">ATCC 49844</strain>
    </source>
</reference>
<dbReference type="RefSeq" id="WP_233734998.1">
    <property type="nucleotide sequence ID" value="NZ_JAJVCN010000005.1"/>
</dbReference>
<keyword evidence="3" id="KW-1185">Reference proteome</keyword>
<feature type="compositionally biased region" description="Basic residues" evidence="1">
    <location>
        <begin position="245"/>
        <end position="256"/>
    </location>
</feature>
<feature type="region of interest" description="Disordered" evidence="1">
    <location>
        <begin position="201"/>
        <end position="256"/>
    </location>
</feature>
<accession>A0ABS8ZWW5</accession>
<name>A0ABS8ZWW5_9PSEU</name>
<evidence type="ECO:0000313" key="2">
    <source>
        <dbReference type="EMBL" id="MCE7012069.1"/>
    </source>
</evidence>
<comment type="caution">
    <text evidence="2">The sequence shown here is derived from an EMBL/GenBank/DDBJ whole genome shotgun (WGS) entry which is preliminary data.</text>
</comment>
<dbReference type="PANTHER" id="PTHR33498">
    <property type="entry name" value="TRANSPOSASE FOR INSERTION SEQUENCE ELEMENT IS1557"/>
    <property type="match status" value="1"/>
</dbReference>
<proteinExistence type="predicted"/>
<organism evidence="2 3">
    <name type="scientific">Kibdelosporangium philippinense</name>
    <dbReference type="NCBI Taxonomy" id="211113"/>
    <lineage>
        <taxon>Bacteria</taxon>
        <taxon>Bacillati</taxon>
        <taxon>Actinomycetota</taxon>
        <taxon>Actinomycetes</taxon>
        <taxon>Pseudonocardiales</taxon>
        <taxon>Pseudonocardiaceae</taxon>
        <taxon>Kibdelosporangium</taxon>
    </lineage>
</organism>
<dbReference type="Proteomes" id="UP001521150">
    <property type="component" value="Unassembled WGS sequence"/>
</dbReference>
<dbReference type="InterPro" id="IPR047951">
    <property type="entry name" value="Transpos_ISL3"/>
</dbReference>
<sequence>MRIYASTTALAAVCSGCGLRSERVHSRYQRHLSDAAIGGTGTGTAICLQVRRFVCGNPDCAPATFAEQVPGLTTAHARRTPLLRGILERVALAPGGPPGQRMTQHLAMDVSRMTLLRLIRGLPVPEPGVVTVLGIDDFAFRKGNHYSNVLVDMDTHRTADLLSDRLSDTFAEWLRAHRKCLHDQPGAAAAAQPVPTLAPVADDAQGRADPSPDGPRSMHCGTRESGTPRSARRSTRRESSTPLRPSRHRRGNYSPR</sequence>